<feature type="compositionally biased region" description="Low complexity" evidence="2">
    <location>
        <begin position="130"/>
        <end position="211"/>
    </location>
</feature>
<sequence length="880" mass="92677">MLIDKRQVYLGATLFSTMILTAVSGQSVKAAATTTATTTQTSPSGSSTSKPETTRTDPIATSLSASPSAMTTGSSSTVKTTSVIAPTTIPIKATATVPTSKVAVVPIDTSSSDTTSATIKQPTSVAVKQPTPTTMATSTAPSSVTAATTSTSMSATASAVASPTTSATTTATIPTSNSSSGLSLPASSIPTQTPTDNTAAGTTTSTTPTDSYELPANLTDSSVVSFTDPVLGGMVKDALGIKAGSDVTVGDIRNYHLADSLTLNEWQTPSQKGLSEITMAPIESLNGIQYMRLLPKDMISFTARLGSDTKANPDLTPLNGIKFNGLELVGNFSNPNAKEISAEQITKLQVPSYGAVILYGDNNYNGINNSELKTLAPWLIDYTNNGQQYNAIMFNGNAISDYSPLKDVNRTADLNFNNNGGVYSSIPIYAVKGQPITFTSQPVTGIDGDDLAAGYHFSSTVPADKLANNNLINLGNDQYKLVGADPNAKVLTYGDAGFTYGYDPNAITLKYYNKSVFINITVHGQPLIWQDHPNVTIDYVDANGKPIMANGVAMTKIVNGVNIGDSFDLTADSTVAGYTLKGAAVGLKGAYTQDPQVITLTYTKDPIAKSSSSNHSSSSSTTGITVKPIKPITITPKSRELVKIHYINVTSTGKDALLADMGVEGTTMIKGKLYYLVGYKQFVLASDYNITKSSTPGVIRSLGFGYTGLVNAYGDSLGFGVSVNSEWKYSRIVTIAGADYYEIAPDEYLPASSSIAFTPVAVKTNVNIVGKADLYDSQGKSLGATLPAGSDWFTDGCAIINGVKMYRVATDEWVSEMNANTYQPVSTICRATADTALYDASGRVLSRGLPAGTVWKVDRIITVDGQRYERVSTNEYVRVD</sequence>
<dbReference type="STRING" id="993692.IV57_GL001543"/>
<feature type="compositionally biased region" description="Low complexity" evidence="2">
    <location>
        <begin position="33"/>
        <end position="51"/>
    </location>
</feature>
<dbReference type="InterPro" id="IPR024968">
    <property type="entry name" value="SlpA_C_lactobacillus"/>
</dbReference>
<evidence type="ECO:0008006" key="7">
    <source>
        <dbReference type="Google" id="ProtNLM"/>
    </source>
</evidence>
<name>A0A0R2LG50_9LACO</name>
<dbReference type="InterPro" id="IPR009459">
    <property type="entry name" value="MucBP_dom"/>
</dbReference>
<comment type="caution">
    <text evidence="5">The sequence shown here is derived from an EMBL/GenBank/DDBJ whole genome shotgun (WGS) entry which is preliminary data.</text>
</comment>
<dbReference type="Pfam" id="PF03217">
    <property type="entry name" value="SlpA"/>
    <property type="match status" value="1"/>
</dbReference>
<evidence type="ECO:0000256" key="1">
    <source>
        <dbReference type="ARBA" id="ARBA00022737"/>
    </source>
</evidence>
<dbReference type="PATRIC" id="fig|993692.3.peg.1566"/>
<dbReference type="Gene3D" id="3.10.20.320">
    <property type="entry name" value="Putative peptidoglycan bound protein (lpxtg motif)"/>
    <property type="match status" value="1"/>
</dbReference>
<evidence type="ECO:0000259" key="3">
    <source>
        <dbReference type="Pfam" id="PF03217"/>
    </source>
</evidence>
<dbReference type="OrthoDB" id="2323116at2"/>
<dbReference type="Pfam" id="PF06458">
    <property type="entry name" value="MucBP"/>
    <property type="match status" value="1"/>
</dbReference>
<dbReference type="RefSeq" id="WP_057880016.1">
    <property type="nucleotide sequence ID" value="NZ_JQCF01000003.1"/>
</dbReference>
<dbReference type="EMBL" id="JQCF01000003">
    <property type="protein sequence ID" value="KRO00439.1"/>
    <property type="molecule type" value="Genomic_DNA"/>
</dbReference>
<evidence type="ECO:0000259" key="4">
    <source>
        <dbReference type="Pfam" id="PF06458"/>
    </source>
</evidence>
<gene>
    <name evidence="5" type="ORF">IV57_GL001543</name>
</gene>
<proteinExistence type="predicted"/>
<keyword evidence="1" id="KW-0677">Repeat</keyword>
<evidence type="ECO:0000313" key="6">
    <source>
        <dbReference type="Proteomes" id="UP000051006"/>
    </source>
</evidence>
<feature type="domain" description="MucBP" evidence="4">
    <location>
        <begin position="534"/>
        <end position="603"/>
    </location>
</feature>
<protein>
    <recommendedName>
        <fullName evidence="7">Surface layer protein A domain-containing protein</fullName>
    </recommendedName>
</protein>
<feature type="compositionally biased region" description="Polar residues" evidence="2">
    <location>
        <begin position="59"/>
        <end position="70"/>
    </location>
</feature>
<feature type="region of interest" description="Disordered" evidence="2">
    <location>
        <begin position="111"/>
        <end position="215"/>
    </location>
</feature>
<feature type="region of interest" description="Disordered" evidence="2">
    <location>
        <begin position="33"/>
        <end position="79"/>
    </location>
</feature>
<feature type="domain" description="S-layer protein C-terminal" evidence="3">
    <location>
        <begin position="762"/>
        <end position="814"/>
    </location>
</feature>
<organism evidence="5 6">
    <name type="scientific">Companilactobacillus kimchiensis</name>
    <dbReference type="NCBI Taxonomy" id="993692"/>
    <lineage>
        <taxon>Bacteria</taxon>
        <taxon>Bacillati</taxon>
        <taxon>Bacillota</taxon>
        <taxon>Bacilli</taxon>
        <taxon>Lactobacillales</taxon>
        <taxon>Lactobacillaceae</taxon>
        <taxon>Companilactobacillus</taxon>
    </lineage>
</organism>
<dbReference type="AlphaFoldDB" id="A0A0R2LG50"/>
<dbReference type="Proteomes" id="UP000051006">
    <property type="component" value="Unassembled WGS sequence"/>
</dbReference>
<evidence type="ECO:0000256" key="2">
    <source>
        <dbReference type="SAM" id="MobiDB-lite"/>
    </source>
</evidence>
<evidence type="ECO:0000313" key="5">
    <source>
        <dbReference type="EMBL" id="KRO00439.1"/>
    </source>
</evidence>
<accession>A0A0R2LG50</accession>
<keyword evidence="6" id="KW-1185">Reference proteome</keyword>
<reference evidence="5 6" key="1">
    <citation type="journal article" date="2015" name="Genome Announc.">
        <title>Expanding the biotechnology potential of lactobacilli through comparative genomics of 213 strains and associated genera.</title>
        <authorList>
            <person name="Sun Z."/>
            <person name="Harris H.M."/>
            <person name="McCann A."/>
            <person name="Guo C."/>
            <person name="Argimon S."/>
            <person name="Zhang W."/>
            <person name="Yang X."/>
            <person name="Jeffery I.B."/>
            <person name="Cooney J.C."/>
            <person name="Kagawa T.F."/>
            <person name="Liu W."/>
            <person name="Song Y."/>
            <person name="Salvetti E."/>
            <person name="Wrobel A."/>
            <person name="Rasinkangas P."/>
            <person name="Parkhill J."/>
            <person name="Rea M.C."/>
            <person name="O'Sullivan O."/>
            <person name="Ritari J."/>
            <person name="Douillard F.P."/>
            <person name="Paul Ross R."/>
            <person name="Yang R."/>
            <person name="Briner A.E."/>
            <person name="Felis G.E."/>
            <person name="de Vos W.M."/>
            <person name="Barrangou R."/>
            <person name="Klaenhammer T.R."/>
            <person name="Caufield P.W."/>
            <person name="Cui Y."/>
            <person name="Zhang H."/>
            <person name="O'Toole P.W."/>
        </authorList>
    </citation>
    <scope>NUCLEOTIDE SEQUENCE [LARGE SCALE GENOMIC DNA]</scope>
    <source>
        <strain evidence="5 6">DSM 24716</strain>
    </source>
</reference>